<name>A0A8X6PG03_NEPPI</name>
<keyword evidence="2" id="KW-1185">Reference proteome</keyword>
<evidence type="ECO:0000313" key="2">
    <source>
        <dbReference type="Proteomes" id="UP000887013"/>
    </source>
</evidence>
<dbReference type="PANTHER" id="PTHR47331">
    <property type="entry name" value="PHD-TYPE DOMAIN-CONTAINING PROTEIN"/>
    <property type="match status" value="1"/>
</dbReference>
<dbReference type="EMBL" id="BMAW01020616">
    <property type="protein sequence ID" value="GFT69058.1"/>
    <property type="molecule type" value="Genomic_DNA"/>
</dbReference>
<reference evidence="1" key="1">
    <citation type="submission" date="2020-08" db="EMBL/GenBank/DDBJ databases">
        <title>Multicomponent nature underlies the extraordinary mechanical properties of spider dragline silk.</title>
        <authorList>
            <person name="Kono N."/>
            <person name="Nakamura H."/>
            <person name="Mori M."/>
            <person name="Yoshida Y."/>
            <person name="Ohtoshi R."/>
            <person name="Malay A.D."/>
            <person name="Moran D.A.P."/>
            <person name="Tomita M."/>
            <person name="Numata K."/>
            <person name="Arakawa K."/>
        </authorList>
    </citation>
    <scope>NUCLEOTIDE SEQUENCE</scope>
</reference>
<gene>
    <name evidence="1" type="primary">AVEN_158700_1</name>
    <name evidence="1" type="ORF">NPIL_614081</name>
</gene>
<sequence>MSSLAPRSPLKVAASDFLNSSKRNSNPVKVKNNECLFCNKFHLSQDYRYAMNLPYEKRKEILMEKVVCFRCLTFKLRHIAQYYKNEVNYSKCKEPHLLVMYKMNEDHGNRNNEIGSGEKIVAESLINTTRVLQVYLQILIVRNHGNDNKSNFIRCLIGIGSQQSYISTFAATVMEYSVLSEVSVLHSNQNSLKWDNKNNTLSVDVIDFDPISENLPVSRGTILSTVHKIFDPIGFNCPVTLIPKLMLQECWKLKLSWESGLPSEMVRKFVNWKNQLRILNDISVPRRLNRCKGDRKKTVISVTNIEHEEKIFYLFSDYYKRLMLVS</sequence>
<dbReference type="Proteomes" id="UP000887013">
    <property type="component" value="Unassembled WGS sequence"/>
</dbReference>
<evidence type="ECO:0000313" key="1">
    <source>
        <dbReference type="EMBL" id="GFT69058.1"/>
    </source>
</evidence>
<dbReference type="InterPro" id="IPR008042">
    <property type="entry name" value="Retrotrans_Pao"/>
</dbReference>
<proteinExistence type="predicted"/>
<accession>A0A8X6PG03</accession>
<organism evidence="1 2">
    <name type="scientific">Nephila pilipes</name>
    <name type="common">Giant wood spider</name>
    <name type="synonym">Nephila maculata</name>
    <dbReference type="NCBI Taxonomy" id="299642"/>
    <lineage>
        <taxon>Eukaryota</taxon>
        <taxon>Metazoa</taxon>
        <taxon>Ecdysozoa</taxon>
        <taxon>Arthropoda</taxon>
        <taxon>Chelicerata</taxon>
        <taxon>Arachnida</taxon>
        <taxon>Araneae</taxon>
        <taxon>Araneomorphae</taxon>
        <taxon>Entelegynae</taxon>
        <taxon>Araneoidea</taxon>
        <taxon>Nephilidae</taxon>
        <taxon>Nephila</taxon>
    </lineage>
</organism>
<dbReference type="Pfam" id="PF05380">
    <property type="entry name" value="Peptidase_A17"/>
    <property type="match status" value="1"/>
</dbReference>
<dbReference type="AlphaFoldDB" id="A0A8X6PG03"/>
<comment type="caution">
    <text evidence="1">The sequence shown here is derived from an EMBL/GenBank/DDBJ whole genome shotgun (WGS) entry which is preliminary data.</text>
</comment>
<protein>
    <submittedName>
        <fullName evidence="1">Uncharacterized protein</fullName>
    </submittedName>
</protein>
<dbReference type="PANTHER" id="PTHR47331:SF1">
    <property type="entry name" value="GAG-LIKE PROTEIN"/>
    <property type="match status" value="1"/>
</dbReference>